<dbReference type="InterPro" id="IPR029044">
    <property type="entry name" value="Nucleotide-diphossugar_trans"/>
</dbReference>
<dbReference type="PANTHER" id="PTHR19136:SF81">
    <property type="entry name" value="MOLYBDENUM COFACTOR GUANYLYLTRANSFERASE"/>
    <property type="match status" value="1"/>
</dbReference>
<accession>A0A1S8CUP3</accession>
<sequence>MNGQDKGLVLLKDQPLAMHLYRQIESLSDDILINANRNHAIYQQLLPACQIISDQWPDFKGPLAGIHSALLHAKHDYVLIIPCDLLILPKDCISQLWQAMQKQHSKVAYASFNRQALYPLCLLHCSLRDSLEQVLASGRHAVRHWLFEQQAAVAEFAVDNILPLNLNTPDDVALAEQCYASEISNFSNHFDSGVKQ</sequence>
<keyword evidence="2 9" id="KW-0808">Transferase</keyword>
<reference evidence="9 10" key="1">
    <citation type="submission" date="2016-10" db="EMBL/GenBank/DDBJ databases">
        <title>Draft Genome sequence of Alkanindiges sp. strain H1.</title>
        <authorList>
            <person name="Subhash Y."/>
            <person name="Lee S."/>
        </authorList>
    </citation>
    <scope>NUCLEOTIDE SEQUENCE [LARGE SCALE GENOMIC DNA]</scope>
    <source>
        <strain evidence="9 10">H1</strain>
    </source>
</reference>
<proteinExistence type="predicted"/>
<dbReference type="Pfam" id="PF12804">
    <property type="entry name" value="NTP_transf_3"/>
    <property type="match status" value="1"/>
</dbReference>
<dbReference type="AlphaFoldDB" id="A0A1S8CUP3"/>
<dbReference type="PANTHER" id="PTHR19136">
    <property type="entry name" value="MOLYBDENUM COFACTOR GUANYLYLTRANSFERASE"/>
    <property type="match status" value="1"/>
</dbReference>
<dbReference type="Gene3D" id="3.90.550.10">
    <property type="entry name" value="Spore Coat Polysaccharide Biosynthesis Protein SpsA, Chain A"/>
    <property type="match status" value="1"/>
</dbReference>
<keyword evidence="4" id="KW-0547">Nucleotide-binding</keyword>
<protein>
    <submittedName>
        <fullName evidence="9">Molybdenum cofactor guanylyltransferase</fullName>
    </submittedName>
</protein>
<dbReference type="STRING" id="1907941.BKE30_08365"/>
<dbReference type="NCBIfam" id="TIGR02665">
    <property type="entry name" value="molyb_mobA"/>
    <property type="match status" value="1"/>
</dbReference>
<evidence type="ECO:0000256" key="3">
    <source>
        <dbReference type="ARBA" id="ARBA00022723"/>
    </source>
</evidence>
<evidence type="ECO:0000256" key="2">
    <source>
        <dbReference type="ARBA" id="ARBA00022679"/>
    </source>
</evidence>
<keyword evidence="7" id="KW-0501">Molybdenum cofactor biosynthesis</keyword>
<name>A0A1S8CUP3_9GAMM</name>
<evidence type="ECO:0000256" key="1">
    <source>
        <dbReference type="ARBA" id="ARBA00022490"/>
    </source>
</evidence>
<dbReference type="GO" id="GO:0006777">
    <property type="term" value="P:Mo-molybdopterin cofactor biosynthetic process"/>
    <property type="evidence" value="ECO:0007669"/>
    <property type="project" value="UniProtKB-KW"/>
</dbReference>
<dbReference type="CDD" id="cd02503">
    <property type="entry name" value="MobA"/>
    <property type="match status" value="1"/>
</dbReference>
<feature type="domain" description="MobA-like NTP transferase" evidence="8">
    <location>
        <begin position="3"/>
        <end position="148"/>
    </location>
</feature>
<comment type="caution">
    <text evidence="9">The sequence shown here is derived from an EMBL/GenBank/DDBJ whole genome shotgun (WGS) entry which is preliminary data.</text>
</comment>
<dbReference type="Proteomes" id="UP000192132">
    <property type="component" value="Unassembled WGS sequence"/>
</dbReference>
<keyword evidence="3" id="KW-0479">Metal-binding</keyword>
<evidence type="ECO:0000313" key="10">
    <source>
        <dbReference type="Proteomes" id="UP000192132"/>
    </source>
</evidence>
<keyword evidence="9" id="KW-0548">Nucleotidyltransferase</keyword>
<dbReference type="GO" id="GO:0005525">
    <property type="term" value="F:GTP binding"/>
    <property type="evidence" value="ECO:0007669"/>
    <property type="project" value="UniProtKB-KW"/>
</dbReference>
<dbReference type="InterPro" id="IPR013482">
    <property type="entry name" value="Molybde_CF_guanTrfase"/>
</dbReference>
<evidence type="ECO:0000256" key="5">
    <source>
        <dbReference type="ARBA" id="ARBA00022842"/>
    </source>
</evidence>
<keyword evidence="5" id="KW-0460">Magnesium</keyword>
<dbReference type="GO" id="GO:0016779">
    <property type="term" value="F:nucleotidyltransferase activity"/>
    <property type="evidence" value="ECO:0007669"/>
    <property type="project" value="UniProtKB-KW"/>
</dbReference>
<evidence type="ECO:0000256" key="4">
    <source>
        <dbReference type="ARBA" id="ARBA00022741"/>
    </source>
</evidence>
<dbReference type="SUPFAM" id="SSF53448">
    <property type="entry name" value="Nucleotide-diphospho-sugar transferases"/>
    <property type="match status" value="1"/>
</dbReference>
<evidence type="ECO:0000256" key="7">
    <source>
        <dbReference type="ARBA" id="ARBA00023150"/>
    </source>
</evidence>
<organism evidence="9 10">
    <name type="scientific">Alkanindiges hydrocarboniclasticus</name>
    <dbReference type="NCBI Taxonomy" id="1907941"/>
    <lineage>
        <taxon>Bacteria</taxon>
        <taxon>Pseudomonadati</taxon>
        <taxon>Pseudomonadota</taxon>
        <taxon>Gammaproteobacteria</taxon>
        <taxon>Moraxellales</taxon>
        <taxon>Moraxellaceae</taxon>
        <taxon>Alkanindiges</taxon>
    </lineage>
</organism>
<evidence type="ECO:0000256" key="6">
    <source>
        <dbReference type="ARBA" id="ARBA00023134"/>
    </source>
</evidence>
<evidence type="ECO:0000313" key="9">
    <source>
        <dbReference type="EMBL" id="ONG39876.1"/>
    </source>
</evidence>
<keyword evidence="1" id="KW-0963">Cytoplasm</keyword>
<gene>
    <name evidence="9" type="ORF">BKE30_08365</name>
</gene>
<keyword evidence="10" id="KW-1185">Reference proteome</keyword>
<dbReference type="InterPro" id="IPR025877">
    <property type="entry name" value="MobA-like_NTP_Trfase"/>
</dbReference>
<dbReference type="EMBL" id="MLCN01000022">
    <property type="protein sequence ID" value="ONG39876.1"/>
    <property type="molecule type" value="Genomic_DNA"/>
</dbReference>
<keyword evidence="6" id="KW-0342">GTP-binding</keyword>
<dbReference type="GO" id="GO:0046872">
    <property type="term" value="F:metal ion binding"/>
    <property type="evidence" value="ECO:0007669"/>
    <property type="project" value="UniProtKB-KW"/>
</dbReference>
<evidence type="ECO:0000259" key="8">
    <source>
        <dbReference type="Pfam" id="PF12804"/>
    </source>
</evidence>